<keyword evidence="1" id="KW-1133">Transmembrane helix</keyword>
<evidence type="ECO:0000256" key="1">
    <source>
        <dbReference type="SAM" id="Phobius"/>
    </source>
</evidence>
<sequence>MRLRLGAVGSCYRIAALESTRRTDLSETTRIQATRGERTTMDSQKRLIVAGLWIAVAVVMATTLDLGIPSSVSGAARLFVVVLALFLASVYLLDPWNVVSDPFRQE</sequence>
<evidence type="ECO:0000313" key="3">
    <source>
        <dbReference type="Proteomes" id="UP000011615"/>
    </source>
</evidence>
<comment type="caution">
    <text evidence="2">The sequence shown here is derived from an EMBL/GenBank/DDBJ whole genome shotgun (WGS) entry which is preliminary data.</text>
</comment>
<reference evidence="2 3" key="1">
    <citation type="journal article" date="2014" name="PLoS Genet.">
        <title>Phylogenetically driven sequencing of extremely halophilic archaea reveals strategies for static and dynamic osmo-response.</title>
        <authorList>
            <person name="Becker E.A."/>
            <person name="Seitzer P.M."/>
            <person name="Tritt A."/>
            <person name="Larsen D."/>
            <person name="Krusor M."/>
            <person name="Yao A.I."/>
            <person name="Wu D."/>
            <person name="Madern D."/>
            <person name="Eisen J.A."/>
            <person name="Darling A.E."/>
            <person name="Facciotti M.T."/>
        </authorList>
    </citation>
    <scope>NUCLEOTIDE SEQUENCE [LARGE SCALE GENOMIC DNA]</scope>
    <source>
        <strain evidence="2 3">JCM 13563</strain>
    </source>
</reference>
<evidence type="ECO:0000313" key="2">
    <source>
        <dbReference type="EMBL" id="ELZ20695.1"/>
    </source>
</evidence>
<keyword evidence="1" id="KW-0472">Membrane</keyword>
<accession>M0CBT3</accession>
<feature type="transmembrane region" description="Helical" evidence="1">
    <location>
        <begin position="74"/>
        <end position="93"/>
    </location>
</feature>
<dbReference type="AlphaFoldDB" id="M0CBT3"/>
<keyword evidence="1" id="KW-0812">Transmembrane</keyword>
<protein>
    <submittedName>
        <fullName evidence="2">Uncharacterized protein</fullName>
    </submittedName>
</protein>
<dbReference type="Proteomes" id="UP000011615">
    <property type="component" value="Unassembled WGS sequence"/>
</dbReference>
<name>M0CBT3_9EURY</name>
<feature type="transmembrane region" description="Helical" evidence="1">
    <location>
        <begin position="47"/>
        <end position="68"/>
    </location>
</feature>
<dbReference type="EMBL" id="AOIT01000036">
    <property type="protein sequence ID" value="ELZ20695.1"/>
    <property type="molecule type" value="Genomic_DNA"/>
</dbReference>
<dbReference type="eggNOG" id="arCOG10761">
    <property type="taxonomic scope" value="Archaea"/>
</dbReference>
<gene>
    <name evidence="2" type="ORF">C476_10252</name>
</gene>
<proteinExistence type="predicted"/>
<dbReference type="PATRIC" id="fig|1230457.4.peg.2067"/>
<organism evidence="2 3">
    <name type="scientific">Natrinema limicola JCM 13563</name>
    <dbReference type="NCBI Taxonomy" id="1230457"/>
    <lineage>
        <taxon>Archaea</taxon>
        <taxon>Methanobacteriati</taxon>
        <taxon>Methanobacteriota</taxon>
        <taxon>Stenosarchaea group</taxon>
        <taxon>Halobacteria</taxon>
        <taxon>Halobacteriales</taxon>
        <taxon>Natrialbaceae</taxon>
        <taxon>Natrinema</taxon>
    </lineage>
</organism>
<keyword evidence="3" id="KW-1185">Reference proteome</keyword>